<dbReference type="PRINTS" id="PR00081">
    <property type="entry name" value="GDHRDH"/>
</dbReference>
<evidence type="ECO:0000313" key="3">
    <source>
        <dbReference type="Proteomes" id="UP000570514"/>
    </source>
</evidence>
<gene>
    <name evidence="2" type="ORF">FHS83_001858</name>
</gene>
<dbReference type="GO" id="GO:0008202">
    <property type="term" value="P:steroid metabolic process"/>
    <property type="evidence" value="ECO:0007669"/>
    <property type="project" value="TreeGrafter"/>
</dbReference>
<name>A0A846N011_9PROT</name>
<dbReference type="InterPro" id="IPR036291">
    <property type="entry name" value="NAD(P)-bd_dom_sf"/>
</dbReference>
<dbReference type="PANTHER" id="PTHR43313:SF1">
    <property type="entry name" value="3BETA-HYDROXYSTEROID DEHYDROGENASE DHS-16"/>
    <property type="match status" value="1"/>
</dbReference>
<accession>A0A846N011</accession>
<dbReference type="AlphaFoldDB" id="A0A846N011"/>
<evidence type="ECO:0000256" key="1">
    <source>
        <dbReference type="RuleBase" id="RU000363"/>
    </source>
</evidence>
<evidence type="ECO:0000313" key="2">
    <source>
        <dbReference type="EMBL" id="NIK88540.1"/>
    </source>
</evidence>
<comment type="similarity">
    <text evidence="1">Belongs to the short-chain dehydrogenases/reductases (SDR) family.</text>
</comment>
<dbReference type="GO" id="GO:0016491">
    <property type="term" value="F:oxidoreductase activity"/>
    <property type="evidence" value="ECO:0007669"/>
    <property type="project" value="TreeGrafter"/>
</dbReference>
<reference evidence="2 3" key="1">
    <citation type="submission" date="2020-03" db="EMBL/GenBank/DDBJ databases">
        <title>Genomic Encyclopedia of Type Strains, Phase IV (KMG-IV): sequencing the most valuable type-strain genomes for metagenomic binning, comparative biology and taxonomic classification.</title>
        <authorList>
            <person name="Goeker M."/>
        </authorList>
    </citation>
    <scope>NUCLEOTIDE SEQUENCE [LARGE SCALE GENOMIC DNA]</scope>
    <source>
        <strain evidence="2 3">DSM 19867</strain>
    </source>
</reference>
<comment type="caution">
    <text evidence="2">The sequence shown here is derived from an EMBL/GenBank/DDBJ whole genome shotgun (WGS) entry which is preliminary data.</text>
</comment>
<evidence type="ECO:0008006" key="4">
    <source>
        <dbReference type="Google" id="ProtNLM"/>
    </source>
</evidence>
<sequence length="283" mass="30503">MAEESVKFVVVTGASTGIGKATAAALLRKGFSVFGAVRKREDGARLVEELGPRFTPRYFDVTDVEAVGSAALQVREALQGAPLLGLVNNAGIAVGGPVLHLPIADFRRQLEVNLTGQVIVTQAFAPLLMGKKPGRIVMMSSIGGENAVPFLAPYHTSKFGLEGLSESLRRELMIFGIDVIVIAPGAIDTPIWDKAEAEDSSPYAATPFAPGLQKLRLLMRQLKEKGLKPERVGELVAKALTAKHPKIRYEIVPDPIVHALQKHIPKRLADKFYAAALGLKRED</sequence>
<dbReference type="PANTHER" id="PTHR43313">
    <property type="entry name" value="SHORT-CHAIN DEHYDROGENASE/REDUCTASE FAMILY 9C"/>
    <property type="match status" value="1"/>
</dbReference>
<keyword evidence="3" id="KW-1185">Reference proteome</keyword>
<dbReference type="SUPFAM" id="SSF51735">
    <property type="entry name" value="NAD(P)-binding Rossmann-fold domains"/>
    <property type="match status" value="1"/>
</dbReference>
<dbReference type="EMBL" id="JAASRM010000001">
    <property type="protein sequence ID" value="NIK88540.1"/>
    <property type="molecule type" value="Genomic_DNA"/>
</dbReference>
<dbReference type="Gene3D" id="3.40.50.720">
    <property type="entry name" value="NAD(P)-binding Rossmann-like Domain"/>
    <property type="match status" value="1"/>
</dbReference>
<dbReference type="Proteomes" id="UP000570514">
    <property type="component" value="Unassembled WGS sequence"/>
</dbReference>
<dbReference type="RefSeq" id="WP_167082711.1">
    <property type="nucleotide sequence ID" value="NZ_BAAADC010000001.1"/>
</dbReference>
<dbReference type="InterPro" id="IPR002347">
    <property type="entry name" value="SDR_fam"/>
</dbReference>
<protein>
    <recommendedName>
        <fullName evidence="4">Oxidoreductase</fullName>
    </recommendedName>
</protein>
<proteinExistence type="inferred from homology"/>
<dbReference type="Pfam" id="PF00106">
    <property type="entry name" value="adh_short"/>
    <property type="match status" value="1"/>
</dbReference>
<organism evidence="2 3">
    <name type="scientific">Rhizomicrobium palustre</name>
    <dbReference type="NCBI Taxonomy" id="189966"/>
    <lineage>
        <taxon>Bacteria</taxon>
        <taxon>Pseudomonadati</taxon>
        <taxon>Pseudomonadota</taxon>
        <taxon>Alphaproteobacteria</taxon>
        <taxon>Micropepsales</taxon>
        <taxon>Micropepsaceae</taxon>
        <taxon>Rhizomicrobium</taxon>
    </lineage>
</organism>
<dbReference type="PRINTS" id="PR00080">
    <property type="entry name" value="SDRFAMILY"/>
</dbReference>